<keyword evidence="1" id="KW-0472">Membrane</keyword>
<evidence type="ECO:0000313" key="2">
    <source>
        <dbReference type="EMBL" id="MFC6753449.1"/>
    </source>
</evidence>
<accession>A0ABD5SAG8</accession>
<feature type="transmembrane region" description="Helical" evidence="1">
    <location>
        <begin position="17"/>
        <end position="38"/>
    </location>
</feature>
<keyword evidence="1" id="KW-0812">Transmembrane</keyword>
<proteinExistence type="predicted"/>
<comment type="caution">
    <text evidence="2">The sequence shown here is derived from an EMBL/GenBank/DDBJ whole genome shotgun (WGS) entry which is preliminary data.</text>
</comment>
<evidence type="ECO:0000256" key="1">
    <source>
        <dbReference type="SAM" id="Phobius"/>
    </source>
</evidence>
<keyword evidence="3" id="KW-1185">Reference proteome</keyword>
<dbReference type="AlphaFoldDB" id="A0ABD5SAG8"/>
<dbReference type="RefSeq" id="WP_379781065.1">
    <property type="nucleotide sequence ID" value="NZ_JBHSWW010000098.1"/>
</dbReference>
<dbReference type="EMBL" id="JBHSWW010000098">
    <property type="protein sequence ID" value="MFC6753449.1"/>
    <property type="molecule type" value="Genomic_DNA"/>
</dbReference>
<evidence type="ECO:0000313" key="3">
    <source>
        <dbReference type="Proteomes" id="UP001596442"/>
    </source>
</evidence>
<organism evidence="2 3">
    <name type="scientific">Halorubrum tibetense</name>
    <dbReference type="NCBI Taxonomy" id="175631"/>
    <lineage>
        <taxon>Archaea</taxon>
        <taxon>Methanobacteriati</taxon>
        <taxon>Methanobacteriota</taxon>
        <taxon>Stenosarchaea group</taxon>
        <taxon>Halobacteria</taxon>
        <taxon>Halobacteriales</taxon>
        <taxon>Haloferacaceae</taxon>
        <taxon>Halorubrum</taxon>
    </lineage>
</organism>
<reference evidence="2 3" key="1">
    <citation type="journal article" date="2019" name="Int. J. Syst. Evol. Microbiol.">
        <title>The Global Catalogue of Microorganisms (GCM) 10K type strain sequencing project: providing services to taxonomists for standard genome sequencing and annotation.</title>
        <authorList>
            <consortium name="The Broad Institute Genomics Platform"/>
            <consortium name="The Broad Institute Genome Sequencing Center for Infectious Disease"/>
            <person name="Wu L."/>
            <person name="Ma J."/>
        </authorList>
    </citation>
    <scope>NUCLEOTIDE SEQUENCE [LARGE SCALE GENOMIC DNA]</scope>
    <source>
        <strain evidence="2 3">CGMCC 1.3239</strain>
    </source>
</reference>
<keyword evidence="1" id="KW-1133">Transmembrane helix</keyword>
<sequence>MEIGKMLSGEELDMRRVGIVIVGWILFVCVVSVLLLLYTARL</sequence>
<dbReference type="Proteomes" id="UP001596442">
    <property type="component" value="Unassembled WGS sequence"/>
</dbReference>
<gene>
    <name evidence="2" type="ORF">ACFQEU_08220</name>
</gene>
<protein>
    <submittedName>
        <fullName evidence="2">Uncharacterized protein</fullName>
    </submittedName>
</protein>
<name>A0ABD5SAG8_9EURY</name>